<protein>
    <recommendedName>
        <fullName evidence="7">Kinesin-like protein</fullName>
    </recommendedName>
</protein>
<keyword evidence="2 7" id="KW-0493">Microtubule</keyword>
<comment type="similarity">
    <text evidence="1">Belongs to the TRAFAC class myosin-kinesin ATPase superfamily. Kinesin family. KIN-7 subfamily.</text>
</comment>
<dbReference type="InterPro" id="IPR019821">
    <property type="entry name" value="Kinesin_motor_CS"/>
</dbReference>
<feature type="domain" description="Kinesin motor" evidence="10">
    <location>
        <begin position="24"/>
        <end position="337"/>
    </location>
</feature>
<proteinExistence type="inferred from homology"/>
<accession>A0A8T0KG75</accession>
<evidence type="ECO:0000313" key="12">
    <source>
        <dbReference type="Proteomes" id="UP000743370"/>
    </source>
</evidence>
<feature type="binding site" evidence="6">
    <location>
        <begin position="110"/>
        <end position="117"/>
    </location>
    <ligand>
        <name>ATP</name>
        <dbReference type="ChEBI" id="CHEBI:30616"/>
    </ligand>
</feature>
<feature type="compositionally biased region" description="Polar residues" evidence="9">
    <location>
        <begin position="506"/>
        <end position="521"/>
    </location>
</feature>
<reference evidence="11 12" key="1">
    <citation type="submission" date="2020-05" db="EMBL/GenBank/DDBJ databases">
        <title>Vigna angularis (adzuki bean) Var. LongXiaoDou No. 4 denovo assembly.</title>
        <authorList>
            <person name="Xiang H."/>
        </authorList>
    </citation>
    <scope>NUCLEOTIDE SEQUENCE [LARGE SCALE GENOMIC DNA]</scope>
    <source>
        <tissue evidence="11">Leaf</tissue>
    </source>
</reference>
<evidence type="ECO:0000256" key="8">
    <source>
        <dbReference type="SAM" id="Coils"/>
    </source>
</evidence>
<comment type="caution">
    <text evidence="11">The sequence shown here is derived from an EMBL/GenBank/DDBJ whole genome shotgun (WGS) entry which is preliminary data.</text>
</comment>
<dbReference type="InterPro" id="IPR001752">
    <property type="entry name" value="Kinesin_motor_dom"/>
</dbReference>
<evidence type="ECO:0000313" key="11">
    <source>
        <dbReference type="EMBL" id="KAG2397952.1"/>
    </source>
</evidence>
<dbReference type="PRINTS" id="PR00380">
    <property type="entry name" value="KINESINHEAVY"/>
</dbReference>
<evidence type="ECO:0000256" key="2">
    <source>
        <dbReference type="ARBA" id="ARBA00022701"/>
    </source>
</evidence>
<evidence type="ECO:0000259" key="10">
    <source>
        <dbReference type="PROSITE" id="PS50067"/>
    </source>
</evidence>
<dbReference type="Gene3D" id="3.40.850.10">
    <property type="entry name" value="Kinesin motor domain"/>
    <property type="match status" value="1"/>
</dbReference>
<dbReference type="InterPro" id="IPR036961">
    <property type="entry name" value="Kinesin_motor_dom_sf"/>
</dbReference>
<sequence length="896" mass="100767">MGAIAGEELLKWEKMQGVSGREEKILVSIRLRPLNEKEIAANESADWECINDTTILYRNTLREGSTFPSAYTFDKVFRGDCATRQVYEEGAKEVALSVVGGINSSIFAYGQTSSGKTYTMVGITEYAVADIFDYIKRHEERAFILKFSAIEIYNEIVRDLLSTDNTPLRLRDDPERGPILEKLTEETLRDWGHLKELIAFSEAQRQTSINGVATFQTMESSAREFLGKGNSATLVASVNFVDLAGSERASQASSAGMRLKEGCHINRSLLTLGTVIRKLRLSTHSSVYGAFLIYAVSNMPCLGGNARTAIICTLSPARSHVDQTRNTLLFACCAKEVTTKAQVNVVMSDKALVKHLQKEVARLESELKTPGPVTANCDYATLLRKKDIQIEKMEKEIRELTKQRDLAQSRVEDLLRMVGKEQISEKEGEDIWDDDCSVSESSSICGPHRPNTHIREFNNPRYNDGDSGSNPDGRSNHLLSIFGCTEDTEDYCKEVRCVDNGELTSAISGEESGTSQEISSHLNEDDGDSQIQENSTLLEQRLHDVQSTIDSLVCPSPDEQSPQVMSENMSNYRNLQLTRSWSCTEYHMTGSPESMGEIQRTPANGYDKGFPGRPDGLRRKFPPLNYDGSIKLLRNGSQSSMGSLSVDDLRACGIRTSADEDIASIQTFVAGMKEMVKQEYEKQLVDGQDHEAGRKRNVKDVGVDPMLETPGTPLDWSLQFMSQQKEIIELWQSCCVPLTHRTYFFLLFRGDPTDSIYMEVELRRLSFLKETFSDGNQSVRNSQTITLASSVKALRRERGMLVKLIQRRLSDKERIRLYEEWGISLDSKRRRMQLVNRLWSENDINHVMQSATIVAKLVRFWERGKALKEMFGLSFSPLITGRRSSFSWKNSSASLL</sequence>
<evidence type="ECO:0000256" key="9">
    <source>
        <dbReference type="SAM" id="MobiDB-lite"/>
    </source>
</evidence>
<dbReference type="PANTHER" id="PTHR47968">
    <property type="entry name" value="CENTROMERE PROTEIN E"/>
    <property type="match status" value="1"/>
</dbReference>
<name>A0A8T0KG75_PHAAN</name>
<organism evidence="11 12">
    <name type="scientific">Phaseolus angularis</name>
    <name type="common">Azuki bean</name>
    <name type="synonym">Vigna angularis</name>
    <dbReference type="NCBI Taxonomy" id="3914"/>
    <lineage>
        <taxon>Eukaryota</taxon>
        <taxon>Viridiplantae</taxon>
        <taxon>Streptophyta</taxon>
        <taxon>Embryophyta</taxon>
        <taxon>Tracheophyta</taxon>
        <taxon>Spermatophyta</taxon>
        <taxon>Magnoliopsida</taxon>
        <taxon>eudicotyledons</taxon>
        <taxon>Gunneridae</taxon>
        <taxon>Pentapetalae</taxon>
        <taxon>rosids</taxon>
        <taxon>fabids</taxon>
        <taxon>Fabales</taxon>
        <taxon>Fabaceae</taxon>
        <taxon>Papilionoideae</taxon>
        <taxon>50 kb inversion clade</taxon>
        <taxon>NPAAA clade</taxon>
        <taxon>indigoferoid/millettioid clade</taxon>
        <taxon>Phaseoleae</taxon>
        <taxon>Vigna</taxon>
    </lineage>
</organism>
<evidence type="ECO:0000256" key="7">
    <source>
        <dbReference type="RuleBase" id="RU000394"/>
    </source>
</evidence>
<feature type="region of interest" description="Disordered" evidence="9">
    <location>
        <begin position="506"/>
        <end position="530"/>
    </location>
</feature>
<evidence type="ECO:0000256" key="3">
    <source>
        <dbReference type="ARBA" id="ARBA00022741"/>
    </source>
</evidence>
<evidence type="ECO:0000256" key="4">
    <source>
        <dbReference type="ARBA" id="ARBA00022840"/>
    </source>
</evidence>
<dbReference type="InterPro" id="IPR027417">
    <property type="entry name" value="P-loop_NTPase"/>
</dbReference>
<dbReference type="Proteomes" id="UP000743370">
    <property type="component" value="Unassembled WGS sequence"/>
</dbReference>
<keyword evidence="4 6" id="KW-0067">ATP-binding</keyword>
<dbReference type="SUPFAM" id="SSF52540">
    <property type="entry name" value="P-loop containing nucleoside triphosphate hydrolases"/>
    <property type="match status" value="1"/>
</dbReference>
<dbReference type="InterPro" id="IPR027640">
    <property type="entry name" value="Kinesin-like_fam"/>
</dbReference>
<gene>
    <name evidence="11" type="ORF">HKW66_Vig0138120</name>
</gene>
<dbReference type="Pfam" id="PF11995">
    <property type="entry name" value="DUF3490"/>
    <property type="match status" value="1"/>
</dbReference>
<dbReference type="PROSITE" id="PS50067">
    <property type="entry name" value="KINESIN_MOTOR_2"/>
    <property type="match status" value="1"/>
</dbReference>
<keyword evidence="8" id="KW-0175">Coiled coil</keyword>
<dbReference type="GO" id="GO:0007018">
    <property type="term" value="P:microtubule-based movement"/>
    <property type="evidence" value="ECO:0007669"/>
    <property type="project" value="InterPro"/>
</dbReference>
<keyword evidence="5 6" id="KW-0505">Motor protein</keyword>
<dbReference type="GO" id="GO:0008017">
    <property type="term" value="F:microtubule binding"/>
    <property type="evidence" value="ECO:0007669"/>
    <property type="project" value="InterPro"/>
</dbReference>
<dbReference type="EMBL" id="JABFOF010000005">
    <property type="protein sequence ID" value="KAG2397952.1"/>
    <property type="molecule type" value="Genomic_DNA"/>
</dbReference>
<keyword evidence="3 6" id="KW-0547">Nucleotide-binding</keyword>
<feature type="region of interest" description="Disordered" evidence="9">
    <location>
        <begin position="442"/>
        <end position="474"/>
    </location>
</feature>
<dbReference type="PANTHER" id="PTHR47968:SF18">
    <property type="entry name" value="KINESIN-LIKE PROTEIN KIN-7F"/>
    <property type="match status" value="1"/>
</dbReference>
<feature type="coiled-coil region" evidence="8">
    <location>
        <begin position="346"/>
        <end position="417"/>
    </location>
</feature>
<evidence type="ECO:0000256" key="6">
    <source>
        <dbReference type="PROSITE-ProRule" id="PRU00283"/>
    </source>
</evidence>
<dbReference type="GO" id="GO:0005524">
    <property type="term" value="F:ATP binding"/>
    <property type="evidence" value="ECO:0007669"/>
    <property type="project" value="UniProtKB-UniRule"/>
</dbReference>
<dbReference type="GO" id="GO:0005874">
    <property type="term" value="C:microtubule"/>
    <property type="evidence" value="ECO:0007669"/>
    <property type="project" value="UniProtKB-KW"/>
</dbReference>
<dbReference type="Pfam" id="PF00225">
    <property type="entry name" value="Kinesin"/>
    <property type="match status" value="1"/>
</dbReference>
<evidence type="ECO:0000256" key="5">
    <source>
        <dbReference type="ARBA" id="ARBA00023175"/>
    </source>
</evidence>
<dbReference type="PROSITE" id="PS00411">
    <property type="entry name" value="KINESIN_MOTOR_1"/>
    <property type="match status" value="1"/>
</dbReference>
<dbReference type="InterPro" id="IPR021881">
    <property type="entry name" value="NACK_C"/>
</dbReference>
<dbReference type="SMART" id="SM00129">
    <property type="entry name" value="KISc"/>
    <property type="match status" value="1"/>
</dbReference>
<dbReference type="GO" id="GO:0003777">
    <property type="term" value="F:microtubule motor activity"/>
    <property type="evidence" value="ECO:0007669"/>
    <property type="project" value="InterPro"/>
</dbReference>
<evidence type="ECO:0000256" key="1">
    <source>
        <dbReference type="ARBA" id="ARBA00007310"/>
    </source>
</evidence>
<dbReference type="AlphaFoldDB" id="A0A8T0KG75"/>